<comment type="caution">
    <text evidence="3">The sequence shown here is derived from an EMBL/GenBank/DDBJ whole genome shotgun (WGS) entry which is preliminary data.</text>
</comment>
<dbReference type="Proteomes" id="UP001153269">
    <property type="component" value="Unassembled WGS sequence"/>
</dbReference>
<name>A0A9N7VTL1_PLEPL</name>
<organism evidence="3 4">
    <name type="scientific">Pleuronectes platessa</name>
    <name type="common">European plaice</name>
    <dbReference type="NCBI Taxonomy" id="8262"/>
    <lineage>
        <taxon>Eukaryota</taxon>
        <taxon>Metazoa</taxon>
        <taxon>Chordata</taxon>
        <taxon>Craniata</taxon>
        <taxon>Vertebrata</taxon>
        <taxon>Euteleostomi</taxon>
        <taxon>Actinopterygii</taxon>
        <taxon>Neopterygii</taxon>
        <taxon>Teleostei</taxon>
        <taxon>Neoteleostei</taxon>
        <taxon>Acanthomorphata</taxon>
        <taxon>Carangaria</taxon>
        <taxon>Pleuronectiformes</taxon>
        <taxon>Pleuronectoidei</taxon>
        <taxon>Pleuronectidae</taxon>
        <taxon>Pleuronectes</taxon>
    </lineage>
</organism>
<reference evidence="3" key="1">
    <citation type="submission" date="2020-03" db="EMBL/GenBank/DDBJ databases">
        <authorList>
            <person name="Weist P."/>
        </authorList>
    </citation>
    <scope>NUCLEOTIDE SEQUENCE</scope>
</reference>
<protein>
    <submittedName>
        <fullName evidence="3">Uncharacterized protein</fullName>
    </submittedName>
</protein>
<feature type="signal peptide" evidence="2">
    <location>
        <begin position="1"/>
        <end position="21"/>
    </location>
</feature>
<gene>
    <name evidence="3" type="ORF">PLEPLA_LOCUS43241</name>
</gene>
<evidence type="ECO:0000313" key="4">
    <source>
        <dbReference type="Proteomes" id="UP001153269"/>
    </source>
</evidence>
<dbReference type="EMBL" id="CADEAL010004257">
    <property type="protein sequence ID" value="CAB1455465.1"/>
    <property type="molecule type" value="Genomic_DNA"/>
</dbReference>
<accession>A0A9N7VTL1</accession>
<evidence type="ECO:0000256" key="1">
    <source>
        <dbReference type="SAM" id="MobiDB-lite"/>
    </source>
</evidence>
<evidence type="ECO:0000313" key="3">
    <source>
        <dbReference type="EMBL" id="CAB1455465.1"/>
    </source>
</evidence>
<evidence type="ECO:0000256" key="2">
    <source>
        <dbReference type="SAM" id="SignalP"/>
    </source>
</evidence>
<keyword evidence="4" id="KW-1185">Reference proteome</keyword>
<feature type="chain" id="PRO_5040446353" evidence="2">
    <location>
        <begin position="22"/>
        <end position="101"/>
    </location>
</feature>
<proteinExistence type="predicted"/>
<dbReference type="AlphaFoldDB" id="A0A9N7VTL1"/>
<sequence>MPQVDMLLSLLLLFIGVCVHGQDPASKVVSDRYAVNWNRTNPNLSPAPRCSVPLGLKTDTKRRPRPNIDRVSGPQPAPSARADGLKGGHCSARTQRPIAVS</sequence>
<keyword evidence="2" id="KW-0732">Signal</keyword>
<feature type="region of interest" description="Disordered" evidence="1">
    <location>
        <begin position="42"/>
        <end position="101"/>
    </location>
</feature>